<sequence length="125" mass="14264">MDNHKGKRVLDYSEKASDDTKLHFISYELNSNDLQIDNDQIQTMKPNTAQDDQCVAGLSHDHVKLGEYLEELKKLKTKSAVDYDLIEFVNKQSNYEIALGVIVPYTVQIHNPSNIRIKGCARRGK</sequence>
<protein>
    <submittedName>
        <fullName evidence="1">Uncharacterized protein</fullName>
    </submittedName>
</protein>
<reference evidence="1 2" key="2">
    <citation type="journal article" date="2022" name="Mol. Ecol. Resour.">
        <title>The genomes of chicory, endive, great burdock and yacon provide insights into Asteraceae paleo-polyploidization history and plant inulin production.</title>
        <authorList>
            <person name="Fan W."/>
            <person name="Wang S."/>
            <person name="Wang H."/>
            <person name="Wang A."/>
            <person name="Jiang F."/>
            <person name="Liu H."/>
            <person name="Zhao H."/>
            <person name="Xu D."/>
            <person name="Zhang Y."/>
        </authorList>
    </citation>
    <scope>NUCLEOTIDE SEQUENCE [LARGE SCALE GENOMIC DNA]</scope>
    <source>
        <strain evidence="2">cv. Punajuju</strain>
        <tissue evidence="1">Leaves</tissue>
    </source>
</reference>
<dbReference type="EMBL" id="CM042011">
    <property type="protein sequence ID" value="KAI3766975.1"/>
    <property type="molecule type" value="Genomic_DNA"/>
</dbReference>
<name>A0ACB9F7S2_CICIN</name>
<evidence type="ECO:0000313" key="2">
    <source>
        <dbReference type="Proteomes" id="UP001055811"/>
    </source>
</evidence>
<reference evidence="2" key="1">
    <citation type="journal article" date="2022" name="Mol. Ecol. Resour.">
        <title>The genomes of chicory, endive, great burdock and yacon provide insights into Asteraceae palaeo-polyploidization history and plant inulin production.</title>
        <authorList>
            <person name="Fan W."/>
            <person name="Wang S."/>
            <person name="Wang H."/>
            <person name="Wang A."/>
            <person name="Jiang F."/>
            <person name="Liu H."/>
            <person name="Zhao H."/>
            <person name="Xu D."/>
            <person name="Zhang Y."/>
        </authorList>
    </citation>
    <scope>NUCLEOTIDE SEQUENCE [LARGE SCALE GENOMIC DNA]</scope>
    <source>
        <strain evidence="2">cv. Punajuju</strain>
    </source>
</reference>
<comment type="caution">
    <text evidence="1">The sequence shown here is derived from an EMBL/GenBank/DDBJ whole genome shotgun (WGS) entry which is preliminary data.</text>
</comment>
<accession>A0ACB9F7S2</accession>
<gene>
    <name evidence="1" type="ORF">L2E82_17056</name>
</gene>
<evidence type="ECO:0000313" key="1">
    <source>
        <dbReference type="EMBL" id="KAI3766975.1"/>
    </source>
</evidence>
<dbReference type="Proteomes" id="UP001055811">
    <property type="component" value="Linkage Group LG03"/>
</dbReference>
<keyword evidence="2" id="KW-1185">Reference proteome</keyword>
<proteinExistence type="predicted"/>
<organism evidence="1 2">
    <name type="scientific">Cichorium intybus</name>
    <name type="common">Chicory</name>
    <dbReference type="NCBI Taxonomy" id="13427"/>
    <lineage>
        <taxon>Eukaryota</taxon>
        <taxon>Viridiplantae</taxon>
        <taxon>Streptophyta</taxon>
        <taxon>Embryophyta</taxon>
        <taxon>Tracheophyta</taxon>
        <taxon>Spermatophyta</taxon>
        <taxon>Magnoliopsida</taxon>
        <taxon>eudicotyledons</taxon>
        <taxon>Gunneridae</taxon>
        <taxon>Pentapetalae</taxon>
        <taxon>asterids</taxon>
        <taxon>campanulids</taxon>
        <taxon>Asterales</taxon>
        <taxon>Asteraceae</taxon>
        <taxon>Cichorioideae</taxon>
        <taxon>Cichorieae</taxon>
        <taxon>Cichoriinae</taxon>
        <taxon>Cichorium</taxon>
    </lineage>
</organism>